<dbReference type="InterPro" id="IPR000182">
    <property type="entry name" value="GNAT_dom"/>
</dbReference>
<dbReference type="Proteomes" id="UP000676409">
    <property type="component" value="Chromosome"/>
</dbReference>
<evidence type="ECO:0000313" key="5">
    <source>
        <dbReference type="Proteomes" id="UP000676409"/>
    </source>
</evidence>
<evidence type="ECO:0000256" key="1">
    <source>
        <dbReference type="ARBA" id="ARBA00022679"/>
    </source>
</evidence>
<dbReference type="InterPro" id="IPR016181">
    <property type="entry name" value="Acyl_CoA_acyltransferase"/>
</dbReference>
<dbReference type="SUPFAM" id="SSF55729">
    <property type="entry name" value="Acyl-CoA N-acyltransferases (Nat)"/>
    <property type="match status" value="1"/>
</dbReference>
<protein>
    <submittedName>
        <fullName evidence="4">GNAT family N-acetyltransferase</fullName>
    </submittedName>
</protein>
<dbReference type="PROSITE" id="PS51186">
    <property type="entry name" value="GNAT"/>
    <property type="match status" value="1"/>
</dbReference>
<feature type="domain" description="N-acetyltransferase" evidence="3">
    <location>
        <begin position="7"/>
        <end position="171"/>
    </location>
</feature>
<dbReference type="AlphaFoldDB" id="A0A975FX61"/>
<organism evidence="4 5">
    <name type="scientific">Phenylobacterium montanum</name>
    <dbReference type="NCBI Taxonomy" id="2823693"/>
    <lineage>
        <taxon>Bacteria</taxon>
        <taxon>Pseudomonadati</taxon>
        <taxon>Pseudomonadota</taxon>
        <taxon>Alphaproteobacteria</taxon>
        <taxon>Caulobacterales</taxon>
        <taxon>Caulobacteraceae</taxon>
        <taxon>Phenylobacterium</taxon>
    </lineage>
</organism>
<dbReference type="GO" id="GO:0016747">
    <property type="term" value="F:acyltransferase activity, transferring groups other than amino-acyl groups"/>
    <property type="evidence" value="ECO:0007669"/>
    <property type="project" value="InterPro"/>
</dbReference>
<dbReference type="PANTHER" id="PTHR43877:SF1">
    <property type="entry name" value="ACETYLTRANSFERASE"/>
    <property type="match status" value="1"/>
</dbReference>
<accession>A0A975FX61</accession>
<keyword evidence="2" id="KW-0012">Acyltransferase</keyword>
<sequence length="177" mass="19239">MQSELAIAIVPAGPSDAAELARVHVQAWRETYPGILPRGYLERMSAPLHARRWRARLMRMNEITLAAEGPDGLVGYASGQWSRRGGEYEGEVTTLYVLKAAQGSGLGRALLVGVARALADEGARSLVVWVLRENSRARAFYERLGGVAQETRAEQVAGGAVPAVAYRWPDIGTLARR</sequence>
<gene>
    <name evidence="4" type="ORF">KCG34_15290</name>
</gene>
<evidence type="ECO:0000313" key="4">
    <source>
        <dbReference type="EMBL" id="QUD86453.1"/>
    </source>
</evidence>
<reference evidence="4" key="1">
    <citation type="submission" date="2021-04" db="EMBL/GenBank/DDBJ databases">
        <title>The complete genome sequence of Caulobacter sp. S6.</title>
        <authorList>
            <person name="Tang Y."/>
            <person name="Ouyang W."/>
            <person name="Liu Q."/>
            <person name="Huang B."/>
            <person name="Guo Z."/>
            <person name="Lei P."/>
        </authorList>
    </citation>
    <scope>NUCLEOTIDE SEQUENCE</scope>
    <source>
        <strain evidence="4">S6</strain>
    </source>
</reference>
<name>A0A975FX61_9CAUL</name>
<evidence type="ECO:0000259" key="3">
    <source>
        <dbReference type="PROSITE" id="PS51186"/>
    </source>
</evidence>
<dbReference type="KEGG" id="caul:KCG34_15290"/>
<dbReference type="EMBL" id="CP073078">
    <property type="protein sequence ID" value="QUD86453.1"/>
    <property type="molecule type" value="Genomic_DNA"/>
</dbReference>
<keyword evidence="5" id="KW-1185">Reference proteome</keyword>
<proteinExistence type="predicted"/>
<dbReference type="CDD" id="cd04301">
    <property type="entry name" value="NAT_SF"/>
    <property type="match status" value="1"/>
</dbReference>
<dbReference type="InterPro" id="IPR050832">
    <property type="entry name" value="Bact_Acetyltransf"/>
</dbReference>
<keyword evidence="1" id="KW-0808">Transferase</keyword>
<dbReference type="Gene3D" id="3.40.630.30">
    <property type="match status" value="1"/>
</dbReference>
<dbReference type="RefSeq" id="WP_211936505.1">
    <property type="nucleotide sequence ID" value="NZ_CP073078.1"/>
</dbReference>
<evidence type="ECO:0000256" key="2">
    <source>
        <dbReference type="ARBA" id="ARBA00023315"/>
    </source>
</evidence>
<dbReference type="PANTHER" id="PTHR43877">
    <property type="entry name" value="AMINOALKYLPHOSPHONATE N-ACETYLTRANSFERASE-RELATED-RELATED"/>
    <property type="match status" value="1"/>
</dbReference>
<dbReference type="Pfam" id="PF00583">
    <property type="entry name" value="Acetyltransf_1"/>
    <property type="match status" value="1"/>
</dbReference>